<dbReference type="Proteomes" id="UP000275749">
    <property type="component" value="Unassembled WGS sequence"/>
</dbReference>
<feature type="region of interest" description="Disordered" evidence="1">
    <location>
        <begin position="22"/>
        <end position="71"/>
    </location>
</feature>
<proteinExistence type="predicted"/>
<dbReference type="AlphaFoldDB" id="A0A3N1ZQ65"/>
<accession>A0A3N1ZQ65</accession>
<reference evidence="3 4" key="1">
    <citation type="submission" date="2018-11" db="EMBL/GenBank/DDBJ databases">
        <title>Sequencing the genomes of 1000 actinobacteria strains.</title>
        <authorList>
            <person name="Klenk H.-P."/>
        </authorList>
    </citation>
    <scope>NUCLEOTIDE SEQUENCE [LARGE SCALE GENOMIC DNA]</scope>
    <source>
        <strain evidence="3 4">DSM 10546</strain>
    </source>
</reference>
<gene>
    <name evidence="3" type="ORF">EDD41_0152</name>
</gene>
<evidence type="ECO:0000256" key="1">
    <source>
        <dbReference type="SAM" id="MobiDB-lite"/>
    </source>
</evidence>
<dbReference type="EMBL" id="RKHG01000001">
    <property type="protein sequence ID" value="ROR53030.1"/>
    <property type="molecule type" value="Genomic_DNA"/>
</dbReference>
<sequence>MVGLLLAGALAGCGQGLGMGPRAAIPSEDSSRAPVRPTPTAGPSTVRVGPRPGEQAETGTWPPTCEGASTGQRLAWSPVDAGLGHRYLTLAVRNCGPGTLTLPERPTPMARDAVGQALALRMDWQKATRSLDLARGEVAYLSLHWLSNGHCEQGAASLRTTVVGETVTATGCLQLGDFETEEASSDISSTIRVGWTASPQQ</sequence>
<feature type="domain" description="DUF4232" evidence="2">
    <location>
        <begin position="78"/>
        <end position="170"/>
    </location>
</feature>
<evidence type="ECO:0000259" key="2">
    <source>
        <dbReference type="Pfam" id="PF14016"/>
    </source>
</evidence>
<dbReference type="Pfam" id="PF14016">
    <property type="entry name" value="DUF4232"/>
    <property type="match status" value="1"/>
</dbReference>
<protein>
    <submittedName>
        <fullName evidence="3">Uncharacterized protein DUF4232</fullName>
    </submittedName>
</protein>
<dbReference type="InterPro" id="IPR025326">
    <property type="entry name" value="DUF4232"/>
</dbReference>
<comment type="caution">
    <text evidence="3">The sequence shown here is derived from an EMBL/GenBank/DDBJ whole genome shotgun (WGS) entry which is preliminary data.</text>
</comment>
<organism evidence="3 4">
    <name type="scientific">Luteococcus japonicus</name>
    <dbReference type="NCBI Taxonomy" id="33984"/>
    <lineage>
        <taxon>Bacteria</taxon>
        <taxon>Bacillati</taxon>
        <taxon>Actinomycetota</taxon>
        <taxon>Actinomycetes</taxon>
        <taxon>Propionibacteriales</taxon>
        <taxon>Propionibacteriaceae</taxon>
        <taxon>Luteococcus</taxon>
    </lineage>
</organism>
<name>A0A3N1ZQ65_9ACTN</name>
<evidence type="ECO:0000313" key="3">
    <source>
        <dbReference type="EMBL" id="ROR53030.1"/>
    </source>
</evidence>
<evidence type="ECO:0000313" key="4">
    <source>
        <dbReference type="Proteomes" id="UP000275749"/>
    </source>
</evidence>